<gene>
    <name evidence="1" type="ORF">OPT61_g6328</name>
</gene>
<dbReference type="EMBL" id="JAPHNI010000449">
    <property type="protein sequence ID" value="KAJ8110962.1"/>
    <property type="molecule type" value="Genomic_DNA"/>
</dbReference>
<dbReference type="Proteomes" id="UP001153331">
    <property type="component" value="Unassembled WGS sequence"/>
</dbReference>
<proteinExistence type="predicted"/>
<accession>A0ACC2I7C5</accession>
<reference evidence="1" key="1">
    <citation type="submission" date="2022-11" db="EMBL/GenBank/DDBJ databases">
        <title>Genome Sequence of Boeremia exigua.</title>
        <authorList>
            <person name="Buettner E."/>
        </authorList>
    </citation>
    <scope>NUCLEOTIDE SEQUENCE</scope>
    <source>
        <strain evidence="1">CU02</strain>
    </source>
</reference>
<name>A0ACC2I7C5_9PLEO</name>
<sequence length="371" mass="41098">MTVLNAAPSLEIPFSKRTVEVCIIDTTTKVNGLPASAFMTPSIPGYQIIRDGCEYAFVIKHTGSDKIDTLIFDLGVRKDFENSPPVIVEQSANLGLSFSVESDVASTLVEHGQDLDGVDAIIWSHYHSDHAGDPCRFPTSTALIVGPGFKDAFVPGWPTIPDSQLDEKAWKDRELREISFEEATISIGDFKAVDYFNDGSLFLLNSPGHATGHMCALARTSAEPPEFILMGADIAHHGGQFRPSKYMPLPEDIRANPLIAPYQVSDTFCPGALFQQIHPHKRSTEPFMKADGFIHDDAPVACQSIEGLLKLDAHDNIFTVIAHDKSLLDVVEFYPKSANSWKTLGWKEQSRWRFLRDFDTEEGYANAVNRK</sequence>
<keyword evidence="2" id="KW-1185">Reference proteome</keyword>
<organism evidence="1 2">
    <name type="scientific">Boeremia exigua</name>
    <dbReference type="NCBI Taxonomy" id="749465"/>
    <lineage>
        <taxon>Eukaryota</taxon>
        <taxon>Fungi</taxon>
        <taxon>Dikarya</taxon>
        <taxon>Ascomycota</taxon>
        <taxon>Pezizomycotina</taxon>
        <taxon>Dothideomycetes</taxon>
        <taxon>Pleosporomycetidae</taxon>
        <taxon>Pleosporales</taxon>
        <taxon>Pleosporineae</taxon>
        <taxon>Didymellaceae</taxon>
        <taxon>Boeremia</taxon>
    </lineage>
</organism>
<protein>
    <submittedName>
        <fullName evidence="1">Uncharacterized protein</fullName>
    </submittedName>
</protein>
<comment type="caution">
    <text evidence="1">The sequence shown here is derived from an EMBL/GenBank/DDBJ whole genome shotgun (WGS) entry which is preliminary data.</text>
</comment>
<evidence type="ECO:0000313" key="2">
    <source>
        <dbReference type="Proteomes" id="UP001153331"/>
    </source>
</evidence>
<evidence type="ECO:0000313" key="1">
    <source>
        <dbReference type="EMBL" id="KAJ8110962.1"/>
    </source>
</evidence>